<keyword evidence="7" id="KW-0560">Oxidoreductase</keyword>
<dbReference type="PANTHER" id="PTHR47354">
    <property type="entry name" value="NADH OXIDOREDUCTASE HCR"/>
    <property type="match status" value="1"/>
</dbReference>
<dbReference type="Proteomes" id="UP001296706">
    <property type="component" value="Unassembled WGS sequence"/>
</dbReference>
<evidence type="ECO:0000256" key="10">
    <source>
        <dbReference type="SAM" id="Phobius"/>
    </source>
</evidence>
<evidence type="ECO:0000256" key="2">
    <source>
        <dbReference type="ARBA" id="ARBA00001974"/>
    </source>
</evidence>
<dbReference type="PROSITE" id="PS51384">
    <property type="entry name" value="FAD_FR"/>
    <property type="match status" value="1"/>
</dbReference>
<name>A0ABX1R612_9PSEU</name>
<dbReference type="InterPro" id="IPR039261">
    <property type="entry name" value="FNR_nucleotide-bd"/>
</dbReference>
<evidence type="ECO:0000256" key="9">
    <source>
        <dbReference type="ARBA" id="ARBA00023014"/>
    </source>
</evidence>
<evidence type="ECO:0000256" key="7">
    <source>
        <dbReference type="ARBA" id="ARBA00023002"/>
    </source>
</evidence>
<reference evidence="13 14" key="1">
    <citation type="submission" date="2020-04" db="EMBL/GenBank/DDBJ databases">
        <authorList>
            <person name="Klaysubun C."/>
            <person name="Duangmal K."/>
            <person name="Lipun K."/>
        </authorList>
    </citation>
    <scope>NUCLEOTIDE SEQUENCE [LARGE SCALE GENOMIC DNA]</scope>
    <source>
        <strain evidence="13 14">JCM 11839</strain>
    </source>
</reference>
<dbReference type="InterPro" id="IPR012675">
    <property type="entry name" value="Beta-grasp_dom_sf"/>
</dbReference>
<dbReference type="Gene3D" id="3.40.50.80">
    <property type="entry name" value="Nucleotide-binding domain of ferredoxin-NADP reductase (FNR) module"/>
    <property type="match status" value="1"/>
</dbReference>
<dbReference type="InterPro" id="IPR054582">
    <property type="entry name" value="DmmA-like_N"/>
</dbReference>
<keyword evidence="10" id="KW-1133">Transmembrane helix</keyword>
<dbReference type="InterPro" id="IPR017927">
    <property type="entry name" value="FAD-bd_FR_type"/>
</dbReference>
<evidence type="ECO:0000259" key="12">
    <source>
        <dbReference type="PROSITE" id="PS51384"/>
    </source>
</evidence>
<proteinExistence type="predicted"/>
<keyword evidence="4" id="KW-0288">FMN</keyword>
<dbReference type="InterPro" id="IPR001041">
    <property type="entry name" value="2Fe-2S_ferredoxin-type"/>
</dbReference>
<keyword evidence="3" id="KW-0285">Flavoprotein</keyword>
<evidence type="ECO:0000313" key="13">
    <source>
        <dbReference type="EMBL" id="NMH75826.1"/>
    </source>
</evidence>
<keyword evidence="5" id="KW-0001">2Fe-2S</keyword>
<dbReference type="CDD" id="cd06185">
    <property type="entry name" value="PDR_like"/>
    <property type="match status" value="1"/>
</dbReference>
<keyword evidence="10" id="KW-0812">Transmembrane</keyword>
<dbReference type="RefSeq" id="WP_169393892.1">
    <property type="nucleotide sequence ID" value="NZ_BAAAJH010000023.1"/>
</dbReference>
<dbReference type="PRINTS" id="PR00409">
    <property type="entry name" value="PHDIOXRDTASE"/>
</dbReference>
<keyword evidence="9" id="KW-0411">Iron-sulfur</keyword>
<evidence type="ECO:0000256" key="5">
    <source>
        <dbReference type="ARBA" id="ARBA00022714"/>
    </source>
</evidence>
<dbReference type="SUPFAM" id="SSF52343">
    <property type="entry name" value="Ferredoxin reductase-like, C-terminal NADP-linked domain"/>
    <property type="match status" value="1"/>
</dbReference>
<accession>A0ABX1R612</accession>
<keyword evidence="10" id="KW-0472">Membrane</keyword>
<organism evidence="13 14">
    <name type="scientific">Pseudonocardia xinjiangensis</name>
    <dbReference type="NCBI Taxonomy" id="75289"/>
    <lineage>
        <taxon>Bacteria</taxon>
        <taxon>Bacillati</taxon>
        <taxon>Actinomycetota</taxon>
        <taxon>Actinomycetes</taxon>
        <taxon>Pseudonocardiales</taxon>
        <taxon>Pseudonocardiaceae</taxon>
        <taxon>Pseudonocardia</taxon>
    </lineage>
</organism>
<dbReference type="PANTHER" id="PTHR47354:SF1">
    <property type="entry name" value="CARNITINE MONOOXYGENASE REDUCTASE SUBUNIT"/>
    <property type="match status" value="1"/>
</dbReference>
<dbReference type="Pfam" id="PF22290">
    <property type="entry name" value="DmmA-like_N"/>
    <property type="match status" value="1"/>
</dbReference>
<dbReference type="InterPro" id="IPR036010">
    <property type="entry name" value="2Fe-2S_ferredoxin-like_sf"/>
</dbReference>
<dbReference type="CDD" id="cd00207">
    <property type="entry name" value="fer2"/>
    <property type="match status" value="1"/>
</dbReference>
<sequence length="317" mass="33648">MTDTRTAEPVLDARVRTVRTAADGVRELVLTAPAGGPLPAWSPGAHIDLLLGPGLVRQYSLCGDPENRTRWRVAVLRQPLGRGGSALVHDRIRAGDLLRVRGPRNNFPLRPAAAYLFVAGGIGITALLPMVAAADAAGADWRLLYGGRSRRSMAYREELARYGSCVDVCPQDETGLLDLDGALATAPFGALVYCCGPEPLLRAVEQRCAGPRLHVERFAPRPVEDAPGTAAFEVVLRRSGRTVHVAADESVLAAVQAAGAAVLDSCREGTCGTCETTVLAGRPDHRDSVLDEDERAAGATMMVCVSRSLTPVLELDL</sequence>
<evidence type="ECO:0000256" key="4">
    <source>
        <dbReference type="ARBA" id="ARBA00022643"/>
    </source>
</evidence>
<dbReference type="SUPFAM" id="SSF54292">
    <property type="entry name" value="2Fe-2S ferredoxin-like"/>
    <property type="match status" value="1"/>
</dbReference>
<comment type="caution">
    <text evidence="13">The sequence shown here is derived from an EMBL/GenBank/DDBJ whole genome shotgun (WGS) entry which is preliminary data.</text>
</comment>
<dbReference type="PROSITE" id="PS51085">
    <property type="entry name" value="2FE2S_FER_2"/>
    <property type="match status" value="1"/>
</dbReference>
<dbReference type="InterPro" id="IPR050415">
    <property type="entry name" value="MRET"/>
</dbReference>
<evidence type="ECO:0000256" key="1">
    <source>
        <dbReference type="ARBA" id="ARBA00001917"/>
    </source>
</evidence>
<dbReference type="Pfam" id="PF00111">
    <property type="entry name" value="Fer2"/>
    <property type="match status" value="1"/>
</dbReference>
<gene>
    <name evidence="13" type="ORF">HF577_01710</name>
</gene>
<keyword evidence="6" id="KW-0479">Metal-binding</keyword>
<feature type="domain" description="2Fe-2S ferredoxin-type" evidence="11">
    <location>
        <begin position="232"/>
        <end position="317"/>
    </location>
</feature>
<feature type="transmembrane region" description="Helical" evidence="10">
    <location>
        <begin position="112"/>
        <end position="134"/>
    </location>
</feature>
<comment type="cofactor">
    <cofactor evidence="1">
        <name>FMN</name>
        <dbReference type="ChEBI" id="CHEBI:58210"/>
    </cofactor>
</comment>
<dbReference type="Gene3D" id="2.40.30.10">
    <property type="entry name" value="Translation factors"/>
    <property type="match status" value="1"/>
</dbReference>
<dbReference type="EMBL" id="JAAXKY010000002">
    <property type="protein sequence ID" value="NMH75826.1"/>
    <property type="molecule type" value="Genomic_DNA"/>
</dbReference>
<feature type="domain" description="FAD-binding FR-type" evidence="12">
    <location>
        <begin position="8"/>
        <end position="110"/>
    </location>
</feature>
<evidence type="ECO:0000256" key="3">
    <source>
        <dbReference type="ARBA" id="ARBA00022630"/>
    </source>
</evidence>
<dbReference type="Gene3D" id="3.10.20.30">
    <property type="match status" value="1"/>
</dbReference>
<protein>
    <submittedName>
        <fullName evidence="13">Oxidoreductase</fullName>
    </submittedName>
</protein>
<evidence type="ECO:0000256" key="8">
    <source>
        <dbReference type="ARBA" id="ARBA00023004"/>
    </source>
</evidence>
<keyword evidence="14" id="KW-1185">Reference proteome</keyword>
<dbReference type="PROSITE" id="PS00197">
    <property type="entry name" value="2FE2S_FER_1"/>
    <property type="match status" value="1"/>
</dbReference>
<evidence type="ECO:0000259" key="11">
    <source>
        <dbReference type="PROSITE" id="PS51085"/>
    </source>
</evidence>
<dbReference type="SUPFAM" id="SSF63380">
    <property type="entry name" value="Riboflavin synthase domain-like"/>
    <property type="match status" value="1"/>
</dbReference>
<dbReference type="InterPro" id="IPR017938">
    <property type="entry name" value="Riboflavin_synthase-like_b-brl"/>
</dbReference>
<evidence type="ECO:0000313" key="14">
    <source>
        <dbReference type="Proteomes" id="UP001296706"/>
    </source>
</evidence>
<keyword evidence="8" id="KW-0408">Iron</keyword>
<dbReference type="InterPro" id="IPR006058">
    <property type="entry name" value="2Fe2S_fd_BS"/>
</dbReference>
<evidence type="ECO:0000256" key="6">
    <source>
        <dbReference type="ARBA" id="ARBA00022723"/>
    </source>
</evidence>
<comment type="cofactor">
    <cofactor evidence="2">
        <name>FAD</name>
        <dbReference type="ChEBI" id="CHEBI:57692"/>
    </cofactor>
</comment>